<dbReference type="KEGG" id="pth:PTH_2455"/>
<dbReference type="AlphaFoldDB" id="A5CZD9"/>
<name>A5CZD9_PELTS</name>
<dbReference type="EMBL" id="AP009389">
    <property type="protein sequence ID" value="BAF60635.1"/>
    <property type="molecule type" value="Genomic_DNA"/>
</dbReference>
<dbReference type="InterPro" id="IPR040198">
    <property type="entry name" value="Fido_containing"/>
</dbReference>
<evidence type="ECO:0000259" key="4">
    <source>
        <dbReference type="PROSITE" id="PS51459"/>
    </source>
</evidence>
<dbReference type="SUPFAM" id="SSF140931">
    <property type="entry name" value="Fic-like"/>
    <property type="match status" value="1"/>
</dbReference>
<dbReference type="eggNOG" id="COG3177">
    <property type="taxonomic scope" value="Bacteria"/>
</dbReference>
<evidence type="ECO:0000313" key="6">
    <source>
        <dbReference type="Proteomes" id="UP000006556"/>
    </source>
</evidence>
<gene>
    <name evidence="5" type="ordered locus">PTH_2455</name>
</gene>
<dbReference type="PROSITE" id="PS51459">
    <property type="entry name" value="FIDO"/>
    <property type="match status" value="1"/>
</dbReference>
<evidence type="ECO:0000256" key="1">
    <source>
        <dbReference type="PIRSR" id="PIRSR640198-1"/>
    </source>
</evidence>
<dbReference type="Gene3D" id="1.10.3290.10">
    <property type="entry name" value="Fido-like domain"/>
    <property type="match status" value="1"/>
</dbReference>
<protein>
    <submittedName>
        <fullName evidence="5">Uncharacterized conserved protein</fullName>
    </submittedName>
</protein>
<evidence type="ECO:0000256" key="2">
    <source>
        <dbReference type="PIRSR" id="PIRSR640198-2"/>
    </source>
</evidence>
<dbReference type="Pfam" id="PF02661">
    <property type="entry name" value="Fic"/>
    <property type="match status" value="1"/>
</dbReference>
<keyword evidence="2" id="KW-0067">ATP-binding</keyword>
<dbReference type="InterPro" id="IPR036597">
    <property type="entry name" value="Fido-like_dom_sf"/>
</dbReference>
<dbReference type="Proteomes" id="UP000006556">
    <property type="component" value="Chromosome"/>
</dbReference>
<dbReference type="InterPro" id="IPR003812">
    <property type="entry name" value="Fido"/>
</dbReference>
<keyword evidence="2" id="KW-0547">Nucleotide-binding</keyword>
<dbReference type="GO" id="GO:0005524">
    <property type="term" value="F:ATP binding"/>
    <property type="evidence" value="ECO:0007669"/>
    <property type="project" value="UniProtKB-KW"/>
</dbReference>
<evidence type="ECO:0000313" key="5">
    <source>
        <dbReference type="EMBL" id="BAF60635.1"/>
    </source>
</evidence>
<dbReference type="HOGENOM" id="CLU_047250_2_2_9"/>
<organism evidence="5 6">
    <name type="scientific">Pelotomaculum thermopropionicum (strain DSM 13744 / JCM 10971 / SI)</name>
    <dbReference type="NCBI Taxonomy" id="370438"/>
    <lineage>
        <taxon>Bacteria</taxon>
        <taxon>Bacillati</taxon>
        <taxon>Bacillota</taxon>
        <taxon>Clostridia</taxon>
        <taxon>Eubacteriales</taxon>
        <taxon>Desulfotomaculaceae</taxon>
        <taxon>Pelotomaculum</taxon>
    </lineage>
</organism>
<dbReference type="STRING" id="370438.PTH_2455"/>
<proteinExistence type="predicted"/>
<sequence length="381" mass="43257">MVEKAGEANMPKKIPHWQPRYTITPAIARFLMEIEAAKAVVEHTPLPPWVENKLREKARVRASHYSTYIEGNRLTFEEAESVIKDEKASVQGREHDAGEVRNYWNALLRVEEWAAQKAPLTEDLIRKLHAAVMKGRRAKPTPYRDGQNVIRDASTGAIVYMPPEAKDVPALMGEMVAWNSQAERENLPVPLIAALVHYQFVTIHPFYDGNGRTARLLATFVLHKGGYGLNGFFSLEEQHARDLKAYYQAIAVHPHHNYYMGRAEADLTPWLEYFLALTARVFIEAKDEALKLAEKRVPAEPEQVRLLDRRARIVFGLFANNETIGAKDVAAALGLSERMARELLREWAGQGWLIPEGHSRKGRRYTLAAIYRQFIGNLSAK</sequence>
<feature type="active site" evidence="1">
    <location>
        <position position="204"/>
    </location>
</feature>
<dbReference type="PANTHER" id="PTHR13504:SF38">
    <property type="entry name" value="FIDO DOMAIN-CONTAINING PROTEIN"/>
    <property type="match status" value="1"/>
</dbReference>
<feature type="binding site" evidence="2">
    <location>
        <begin position="208"/>
        <end position="215"/>
    </location>
    <ligand>
        <name>ATP</name>
        <dbReference type="ChEBI" id="CHEBI:30616"/>
    </ligand>
</feature>
<accession>A5CZD9</accession>
<reference evidence="6" key="1">
    <citation type="journal article" date="2008" name="Genome Res.">
        <title>The genome of Pelotomaculum thermopropionicum reveals niche-associated evolution in anaerobic microbiota.</title>
        <authorList>
            <person name="Kosaka T."/>
            <person name="Kato S."/>
            <person name="Shimoyama T."/>
            <person name="Ishii S."/>
            <person name="Abe T."/>
            <person name="Watanabe K."/>
        </authorList>
    </citation>
    <scope>NUCLEOTIDE SEQUENCE [LARGE SCALE GENOMIC DNA]</scope>
    <source>
        <strain evidence="6">DSM 13744 / JCM 10971 / SI</strain>
    </source>
</reference>
<feature type="domain" description="Fido" evidence="4">
    <location>
        <begin position="120"/>
        <end position="276"/>
    </location>
</feature>
<feature type="site" description="Important for autoinhibition of adenylyltransferase activity" evidence="3">
    <location>
        <position position="70"/>
    </location>
</feature>
<keyword evidence="6" id="KW-1185">Reference proteome</keyword>
<evidence type="ECO:0000256" key="3">
    <source>
        <dbReference type="PIRSR" id="PIRSR640198-3"/>
    </source>
</evidence>
<dbReference type="PANTHER" id="PTHR13504">
    <property type="entry name" value="FIDO DOMAIN-CONTAINING PROTEIN DDB_G0283145"/>
    <property type="match status" value="1"/>
</dbReference>